<dbReference type="SUPFAM" id="SSF51735">
    <property type="entry name" value="NAD(P)-binding Rossmann-fold domains"/>
    <property type="match status" value="1"/>
</dbReference>
<dbReference type="InterPro" id="IPR008927">
    <property type="entry name" value="6-PGluconate_DH-like_C_sf"/>
</dbReference>
<dbReference type="PANTHER" id="PTHR40459:SF1">
    <property type="entry name" value="CONSERVED HYPOTHETICAL ALANINE AND LEUCINE RICH PROTEIN"/>
    <property type="match status" value="1"/>
</dbReference>
<dbReference type="Gene3D" id="3.40.50.720">
    <property type="entry name" value="NAD(P)-binding Rossmann-like Domain"/>
    <property type="match status" value="1"/>
</dbReference>
<evidence type="ECO:0000259" key="1">
    <source>
        <dbReference type="Pfam" id="PF10727"/>
    </source>
</evidence>
<dbReference type="InterPro" id="IPR036291">
    <property type="entry name" value="NAD(P)-bd_dom_sf"/>
</dbReference>
<dbReference type="Pfam" id="PF10727">
    <property type="entry name" value="Rossmann-like"/>
    <property type="match status" value="1"/>
</dbReference>
<accession>A0ABZ2L1T4</accession>
<protein>
    <submittedName>
        <fullName evidence="3">DUF2520 domain-containing protein</fullName>
    </submittedName>
</protein>
<dbReference type="RefSeq" id="WP_394833154.1">
    <property type="nucleotide sequence ID" value="NZ_CP089929.1"/>
</dbReference>
<dbReference type="Pfam" id="PF10728">
    <property type="entry name" value="DUF2520"/>
    <property type="match status" value="1"/>
</dbReference>
<dbReference type="EMBL" id="CP089983">
    <property type="protein sequence ID" value="WXB03524.1"/>
    <property type="molecule type" value="Genomic_DNA"/>
</dbReference>
<evidence type="ECO:0000259" key="2">
    <source>
        <dbReference type="Pfam" id="PF10728"/>
    </source>
</evidence>
<dbReference type="PANTHER" id="PTHR40459">
    <property type="entry name" value="CONSERVED HYPOTHETICAL ALANINE AND LEUCINE RICH PROTEIN"/>
    <property type="match status" value="1"/>
</dbReference>
<name>A0ABZ2L1T4_9BACT</name>
<proteinExistence type="predicted"/>
<dbReference type="SUPFAM" id="SSF48179">
    <property type="entry name" value="6-phosphogluconate dehydrogenase C-terminal domain-like"/>
    <property type="match status" value="1"/>
</dbReference>
<feature type="domain" description="Putative oxidoreductase/dehydrogenase Rossmann-like" evidence="1">
    <location>
        <begin position="3"/>
        <end position="99"/>
    </location>
</feature>
<organism evidence="3 4">
    <name type="scientific">Pendulispora rubella</name>
    <dbReference type="NCBI Taxonomy" id="2741070"/>
    <lineage>
        <taxon>Bacteria</taxon>
        <taxon>Pseudomonadati</taxon>
        <taxon>Myxococcota</taxon>
        <taxon>Myxococcia</taxon>
        <taxon>Myxococcales</taxon>
        <taxon>Sorangiineae</taxon>
        <taxon>Pendulisporaceae</taxon>
        <taxon>Pendulispora</taxon>
    </lineage>
</organism>
<dbReference type="Gene3D" id="1.10.1040.20">
    <property type="entry name" value="ProC-like, C-terminal domain"/>
    <property type="match status" value="1"/>
</dbReference>
<evidence type="ECO:0000313" key="4">
    <source>
        <dbReference type="Proteomes" id="UP001374803"/>
    </source>
</evidence>
<sequence length="298" mass="30743">MAAKRLSVYIFGAGKVGVALANALRRAGVRVTLRAARAGLPTRRIDADLLVLTVRDRDLTPTASRFAEAGIVSRTTGCVHVAGAQRAEVLEPLRAVSAGIAQMHPMISFASLHRFPALVGGHVHLRGDPGAIAPARRLIKVLGMVARTFPDLDPVGYHAAAGLVANGAAALAAVGVRVLATAGVPPEVAPQMLGPLLHSVADNIMQLGFPDALTGPVRRGESQSVSRHLEVLRARLPDAVPLFVAAGLAQLPLARALGEAADASFDAIEKVLRDAANVAPTPSTASVFTSPAAETPGE</sequence>
<keyword evidence="4" id="KW-1185">Reference proteome</keyword>
<dbReference type="InterPro" id="IPR037108">
    <property type="entry name" value="TM1727-like_C_sf"/>
</dbReference>
<evidence type="ECO:0000313" key="3">
    <source>
        <dbReference type="EMBL" id="WXB03524.1"/>
    </source>
</evidence>
<dbReference type="InterPro" id="IPR019665">
    <property type="entry name" value="OxRdtase/DH_put_Rossmann_dom"/>
</dbReference>
<dbReference type="InterPro" id="IPR018931">
    <property type="entry name" value="DUF2520"/>
</dbReference>
<gene>
    <name evidence="3" type="ORF">LVJ94_42300</name>
</gene>
<feature type="domain" description="DUF2520" evidence="2">
    <location>
        <begin position="125"/>
        <end position="242"/>
    </location>
</feature>
<reference evidence="3" key="1">
    <citation type="submission" date="2021-12" db="EMBL/GenBank/DDBJ databases">
        <title>Discovery of the Pendulisporaceae a myxobacterial family with distinct sporulation behavior and unique specialized metabolism.</title>
        <authorList>
            <person name="Garcia R."/>
            <person name="Popoff A."/>
            <person name="Bader C.D."/>
            <person name="Loehr J."/>
            <person name="Walesch S."/>
            <person name="Walt C."/>
            <person name="Boldt J."/>
            <person name="Bunk B."/>
            <person name="Haeckl F.J.F.P.J."/>
            <person name="Gunesch A.P."/>
            <person name="Birkelbach J."/>
            <person name="Nuebel U."/>
            <person name="Pietschmann T."/>
            <person name="Bach T."/>
            <person name="Mueller R."/>
        </authorList>
    </citation>
    <scope>NUCLEOTIDE SEQUENCE</scope>
    <source>
        <strain evidence="3">MSr11367</strain>
    </source>
</reference>
<dbReference type="Proteomes" id="UP001374803">
    <property type="component" value="Chromosome"/>
</dbReference>